<feature type="compositionally biased region" description="Basic residues" evidence="1">
    <location>
        <begin position="60"/>
        <end position="69"/>
    </location>
</feature>
<protein>
    <submittedName>
        <fullName evidence="2">Uncharacterized protein</fullName>
    </submittedName>
</protein>
<keyword evidence="3" id="KW-1185">Reference proteome</keyword>
<evidence type="ECO:0000313" key="2">
    <source>
        <dbReference type="EnsemblMetazoa" id="XP_019759121.1"/>
    </source>
</evidence>
<dbReference type="Proteomes" id="UP000019118">
    <property type="component" value="Unassembled WGS sequence"/>
</dbReference>
<feature type="region of interest" description="Disordered" evidence="1">
    <location>
        <begin position="90"/>
        <end position="120"/>
    </location>
</feature>
<reference evidence="3" key="1">
    <citation type="journal article" date="2013" name="Genome Biol.">
        <title>Draft genome of the mountain pine beetle, Dendroctonus ponderosae Hopkins, a major forest pest.</title>
        <authorList>
            <person name="Keeling C.I."/>
            <person name="Yuen M.M."/>
            <person name="Liao N.Y."/>
            <person name="Docking T.R."/>
            <person name="Chan S.K."/>
            <person name="Taylor G.A."/>
            <person name="Palmquist D.L."/>
            <person name="Jackman S.D."/>
            <person name="Nguyen A."/>
            <person name="Li M."/>
            <person name="Henderson H."/>
            <person name="Janes J.K."/>
            <person name="Zhao Y."/>
            <person name="Pandoh P."/>
            <person name="Moore R."/>
            <person name="Sperling F.A."/>
            <person name="Huber D.P."/>
            <person name="Birol I."/>
            <person name="Jones S.J."/>
            <person name="Bohlmann J."/>
        </authorList>
    </citation>
    <scope>NUCLEOTIDE SEQUENCE</scope>
</reference>
<evidence type="ECO:0000313" key="3">
    <source>
        <dbReference type="Proteomes" id="UP000019118"/>
    </source>
</evidence>
<proteinExistence type="predicted"/>
<reference evidence="2" key="2">
    <citation type="submission" date="2024-08" db="UniProtKB">
        <authorList>
            <consortium name="EnsemblMetazoa"/>
        </authorList>
    </citation>
    <scope>IDENTIFICATION</scope>
</reference>
<name>A0AAR5PEG0_DENPD</name>
<sequence length="120" mass="14484">MTYGIEIREATNKTKYMLRVAEMKTLRTIVGKIRRDTMRNTDIWEQCGVQDVVRWERQRKRQRYSHVKRPKETSMDENCLPHIVLKRKPVGTRPVGRLPKRWKDSWHSTSHEILQKRAQN</sequence>
<evidence type="ECO:0000256" key="1">
    <source>
        <dbReference type="SAM" id="MobiDB-lite"/>
    </source>
</evidence>
<feature type="region of interest" description="Disordered" evidence="1">
    <location>
        <begin position="60"/>
        <end position="79"/>
    </location>
</feature>
<accession>A0AAR5PEG0</accession>
<dbReference type="AlphaFoldDB" id="A0AAR5PEG0"/>
<feature type="compositionally biased region" description="Basic and acidic residues" evidence="1">
    <location>
        <begin position="101"/>
        <end position="120"/>
    </location>
</feature>
<organism evidence="2 3">
    <name type="scientific">Dendroctonus ponderosae</name>
    <name type="common">Mountain pine beetle</name>
    <dbReference type="NCBI Taxonomy" id="77166"/>
    <lineage>
        <taxon>Eukaryota</taxon>
        <taxon>Metazoa</taxon>
        <taxon>Ecdysozoa</taxon>
        <taxon>Arthropoda</taxon>
        <taxon>Hexapoda</taxon>
        <taxon>Insecta</taxon>
        <taxon>Pterygota</taxon>
        <taxon>Neoptera</taxon>
        <taxon>Endopterygota</taxon>
        <taxon>Coleoptera</taxon>
        <taxon>Polyphaga</taxon>
        <taxon>Cucujiformia</taxon>
        <taxon>Curculionidae</taxon>
        <taxon>Scolytinae</taxon>
        <taxon>Dendroctonus</taxon>
    </lineage>
</organism>
<dbReference type="EnsemblMetazoa" id="XM_019903562.1">
    <property type="protein sequence ID" value="XP_019759121.1"/>
    <property type="gene ID" value="LOC109537041"/>
</dbReference>